<evidence type="ECO:0000256" key="2">
    <source>
        <dbReference type="ARBA" id="ARBA00005201"/>
    </source>
</evidence>
<dbReference type="InterPro" id="IPR015865">
    <property type="entry name" value="Riboflavin_kinase_bac/euk"/>
</dbReference>
<keyword evidence="9 14" id="KW-0274">FAD</keyword>
<dbReference type="InterPro" id="IPR015864">
    <property type="entry name" value="FAD_synthase"/>
</dbReference>
<dbReference type="RefSeq" id="WP_268042525.1">
    <property type="nucleotide sequence ID" value="NZ_CP104064.1"/>
</dbReference>
<dbReference type="NCBIfam" id="TIGR00125">
    <property type="entry name" value="cyt_tran_rel"/>
    <property type="match status" value="1"/>
</dbReference>
<name>A0ABY6YY62_9BACL</name>
<evidence type="ECO:0000256" key="11">
    <source>
        <dbReference type="ARBA" id="ARBA00023268"/>
    </source>
</evidence>
<evidence type="ECO:0000256" key="3">
    <source>
        <dbReference type="ARBA" id="ARBA00022630"/>
    </source>
</evidence>
<keyword evidence="4 14" id="KW-0288">FMN</keyword>
<dbReference type="SUPFAM" id="SSF82114">
    <property type="entry name" value="Riboflavin kinase-like"/>
    <property type="match status" value="1"/>
</dbReference>
<keyword evidence="10 14" id="KW-0067">ATP-binding</keyword>
<dbReference type="EC" id="2.7.7.2" evidence="14"/>
<reference evidence="16" key="1">
    <citation type="submission" date="2022-08" db="EMBL/GenBank/DDBJ databases">
        <title>Alicyclobacillus dauci DSM2870, complete genome.</title>
        <authorList>
            <person name="Wang Q."/>
            <person name="Cai R."/>
            <person name="Wang Z."/>
        </authorList>
    </citation>
    <scope>NUCLEOTIDE SEQUENCE</scope>
    <source>
        <strain evidence="16">DSM 28700</strain>
    </source>
</reference>
<evidence type="ECO:0000259" key="15">
    <source>
        <dbReference type="SMART" id="SM00904"/>
    </source>
</evidence>
<keyword evidence="5 14" id="KW-0808">Transferase</keyword>
<evidence type="ECO:0000256" key="4">
    <source>
        <dbReference type="ARBA" id="ARBA00022643"/>
    </source>
</evidence>
<dbReference type="SMART" id="SM00904">
    <property type="entry name" value="Flavokinase"/>
    <property type="match status" value="1"/>
</dbReference>
<dbReference type="PIRSF" id="PIRSF004491">
    <property type="entry name" value="FAD_Synth"/>
    <property type="match status" value="1"/>
</dbReference>
<proteinExistence type="inferred from homology"/>
<comment type="catalytic activity">
    <reaction evidence="12 14">
        <text>riboflavin + ATP = FMN + ADP + H(+)</text>
        <dbReference type="Rhea" id="RHEA:14357"/>
        <dbReference type="ChEBI" id="CHEBI:15378"/>
        <dbReference type="ChEBI" id="CHEBI:30616"/>
        <dbReference type="ChEBI" id="CHEBI:57986"/>
        <dbReference type="ChEBI" id="CHEBI:58210"/>
        <dbReference type="ChEBI" id="CHEBI:456216"/>
        <dbReference type="EC" id="2.7.1.26"/>
    </reaction>
</comment>
<evidence type="ECO:0000256" key="5">
    <source>
        <dbReference type="ARBA" id="ARBA00022679"/>
    </source>
</evidence>
<dbReference type="CDD" id="cd02064">
    <property type="entry name" value="FAD_synthetase_N"/>
    <property type="match status" value="1"/>
</dbReference>
<organism evidence="16 17">
    <name type="scientific">Alicyclobacillus dauci</name>
    <dbReference type="NCBI Taxonomy" id="1475485"/>
    <lineage>
        <taxon>Bacteria</taxon>
        <taxon>Bacillati</taxon>
        <taxon>Bacillota</taxon>
        <taxon>Bacilli</taxon>
        <taxon>Bacillales</taxon>
        <taxon>Alicyclobacillaceae</taxon>
        <taxon>Alicyclobacillus</taxon>
    </lineage>
</organism>
<keyword evidence="8 14" id="KW-0418">Kinase</keyword>
<dbReference type="NCBIfam" id="NF004162">
    <property type="entry name" value="PRK05627.1-5"/>
    <property type="match status" value="1"/>
</dbReference>
<dbReference type="NCBIfam" id="TIGR00083">
    <property type="entry name" value="ribF"/>
    <property type="match status" value="1"/>
</dbReference>
<feature type="domain" description="Riboflavin kinase" evidence="15">
    <location>
        <begin position="182"/>
        <end position="311"/>
    </location>
</feature>
<dbReference type="InterPro" id="IPR014729">
    <property type="entry name" value="Rossmann-like_a/b/a_fold"/>
</dbReference>
<keyword evidence="17" id="KW-1185">Reference proteome</keyword>
<sequence>MQLYEVNGLPCESSVPQVLAIGKFDGVHIGHQAILDRARQLLEPGTRLAVMCFEPHPTYVLSGKAEYLRLLTPRGEKMRVLADHGVDALYVVQFNDAYAATDPEVFVKEHLGCLHLKHIVVGPDFRFGRGGKGTVQLLTEWATNMGVSVHVVAPVEENRAKVSSSQIRAHLEQGRVEAVEMLLGRPYSVTGPVIHGDERGRTIGFPTANLGDLDEYVMPKSGVYAVAVAIPAENGGSEHWFGVLNAGYRPTVNGQDFRLEVHLLGFNGDLYGKQCRVSFLHRIRDERKFSGLDELKDQIASDCTTARELLGLP</sequence>
<dbReference type="InterPro" id="IPR023468">
    <property type="entry name" value="Riboflavin_kinase"/>
</dbReference>
<keyword evidence="11" id="KW-0511">Multifunctional enzyme</keyword>
<evidence type="ECO:0000256" key="1">
    <source>
        <dbReference type="ARBA" id="ARBA00004726"/>
    </source>
</evidence>
<comment type="similarity">
    <text evidence="14">Belongs to the ribF family.</text>
</comment>
<protein>
    <recommendedName>
        <fullName evidence="14">Riboflavin biosynthesis protein</fullName>
    </recommendedName>
    <domain>
        <recommendedName>
            <fullName evidence="14">Riboflavin kinase</fullName>
            <ecNumber evidence="14">2.7.1.26</ecNumber>
        </recommendedName>
        <alternativeName>
            <fullName evidence="14">Flavokinase</fullName>
        </alternativeName>
    </domain>
    <domain>
        <recommendedName>
            <fullName evidence="14">FMN adenylyltransferase</fullName>
            <ecNumber evidence="14">2.7.7.2</ecNumber>
        </recommendedName>
        <alternativeName>
            <fullName evidence="14">FAD pyrophosphorylase</fullName>
        </alternativeName>
        <alternativeName>
            <fullName evidence="14">FAD synthase</fullName>
        </alternativeName>
    </domain>
</protein>
<dbReference type="SUPFAM" id="SSF52374">
    <property type="entry name" value="Nucleotidylyl transferase"/>
    <property type="match status" value="1"/>
</dbReference>
<comment type="catalytic activity">
    <reaction evidence="13 14">
        <text>FMN + ATP + H(+) = FAD + diphosphate</text>
        <dbReference type="Rhea" id="RHEA:17237"/>
        <dbReference type="ChEBI" id="CHEBI:15378"/>
        <dbReference type="ChEBI" id="CHEBI:30616"/>
        <dbReference type="ChEBI" id="CHEBI:33019"/>
        <dbReference type="ChEBI" id="CHEBI:57692"/>
        <dbReference type="ChEBI" id="CHEBI:58210"/>
        <dbReference type="EC" id="2.7.7.2"/>
    </reaction>
</comment>
<dbReference type="InterPro" id="IPR004821">
    <property type="entry name" value="Cyt_trans-like"/>
</dbReference>
<keyword evidence="6 14" id="KW-0548">Nucleotidyltransferase</keyword>
<dbReference type="PANTHER" id="PTHR22749:SF6">
    <property type="entry name" value="RIBOFLAVIN KINASE"/>
    <property type="match status" value="1"/>
</dbReference>
<dbReference type="GO" id="GO:0003919">
    <property type="term" value="F:FMN adenylyltransferase activity"/>
    <property type="evidence" value="ECO:0007669"/>
    <property type="project" value="UniProtKB-EC"/>
</dbReference>
<evidence type="ECO:0000256" key="12">
    <source>
        <dbReference type="ARBA" id="ARBA00047880"/>
    </source>
</evidence>
<evidence type="ECO:0000256" key="9">
    <source>
        <dbReference type="ARBA" id="ARBA00022827"/>
    </source>
</evidence>
<dbReference type="InterPro" id="IPR002606">
    <property type="entry name" value="Riboflavin_kinase_bac"/>
</dbReference>
<accession>A0ABY6YY62</accession>
<dbReference type="PANTHER" id="PTHR22749">
    <property type="entry name" value="RIBOFLAVIN KINASE/FMN ADENYLYLTRANSFERASE"/>
    <property type="match status" value="1"/>
</dbReference>
<evidence type="ECO:0000256" key="13">
    <source>
        <dbReference type="ARBA" id="ARBA00049494"/>
    </source>
</evidence>
<dbReference type="InterPro" id="IPR023465">
    <property type="entry name" value="Riboflavin_kinase_dom_sf"/>
</dbReference>
<evidence type="ECO:0000313" key="17">
    <source>
        <dbReference type="Proteomes" id="UP001164803"/>
    </source>
</evidence>
<evidence type="ECO:0000256" key="8">
    <source>
        <dbReference type="ARBA" id="ARBA00022777"/>
    </source>
</evidence>
<dbReference type="Gene3D" id="3.40.50.620">
    <property type="entry name" value="HUPs"/>
    <property type="match status" value="1"/>
</dbReference>
<dbReference type="Pfam" id="PF01687">
    <property type="entry name" value="Flavokinase"/>
    <property type="match status" value="1"/>
</dbReference>
<dbReference type="GO" id="GO:0008531">
    <property type="term" value="F:riboflavin kinase activity"/>
    <property type="evidence" value="ECO:0007669"/>
    <property type="project" value="UniProtKB-EC"/>
</dbReference>
<keyword evidence="3 14" id="KW-0285">Flavoprotein</keyword>
<gene>
    <name evidence="16" type="ORF">NZD86_13755</name>
</gene>
<evidence type="ECO:0000256" key="14">
    <source>
        <dbReference type="PIRNR" id="PIRNR004491"/>
    </source>
</evidence>
<dbReference type="Proteomes" id="UP001164803">
    <property type="component" value="Chromosome"/>
</dbReference>
<dbReference type="Pfam" id="PF06574">
    <property type="entry name" value="FAD_syn"/>
    <property type="match status" value="1"/>
</dbReference>
<evidence type="ECO:0000256" key="7">
    <source>
        <dbReference type="ARBA" id="ARBA00022741"/>
    </source>
</evidence>
<dbReference type="EMBL" id="CP104064">
    <property type="protein sequence ID" value="WAH35362.1"/>
    <property type="molecule type" value="Genomic_DNA"/>
</dbReference>
<keyword evidence="7 14" id="KW-0547">Nucleotide-binding</keyword>
<dbReference type="NCBIfam" id="NF004160">
    <property type="entry name" value="PRK05627.1-3"/>
    <property type="match status" value="1"/>
</dbReference>
<evidence type="ECO:0000256" key="10">
    <source>
        <dbReference type="ARBA" id="ARBA00022840"/>
    </source>
</evidence>
<comment type="pathway">
    <text evidence="2 14">Cofactor biosynthesis; FMN biosynthesis; FMN from riboflavin (ATP route): step 1/1.</text>
</comment>
<evidence type="ECO:0000313" key="16">
    <source>
        <dbReference type="EMBL" id="WAH35362.1"/>
    </source>
</evidence>
<dbReference type="Gene3D" id="2.40.30.30">
    <property type="entry name" value="Riboflavin kinase-like"/>
    <property type="match status" value="1"/>
</dbReference>
<dbReference type="EC" id="2.7.1.26" evidence="14"/>
<evidence type="ECO:0000256" key="6">
    <source>
        <dbReference type="ARBA" id="ARBA00022695"/>
    </source>
</evidence>
<comment type="pathway">
    <text evidence="1 14">Cofactor biosynthesis; FAD biosynthesis; FAD from FMN: step 1/1.</text>
</comment>